<dbReference type="Gene3D" id="3.30.2350.10">
    <property type="entry name" value="Pseudouridine synthase"/>
    <property type="match status" value="1"/>
</dbReference>
<evidence type="ECO:0000313" key="9">
    <source>
        <dbReference type="EMBL" id="SDC38443.1"/>
    </source>
</evidence>
<dbReference type="Proteomes" id="UP000242662">
    <property type="component" value="Unassembled WGS sequence"/>
</dbReference>
<dbReference type="InterPro" id="IPR006225">
    <property type="entry name" value="PsdUridine_synth_RluC/D"/>
</dbReference>
<dbReference type="InterPro" id="IPR050188">
    <property type="entry name" value="RluA_PseudoU_synthase"/>
</dbReference>
<dbReference type="InterPro" id="IPR020103">
    <property type="entry name" value="PsdUridine_synth_cat_dom_sf"/>
</dbReference>
<feature type="domain" description="RNA-binding S4" evidence="8">
    <location>
        <begin position="14"/>
        <end position="76"/>
    </location>
</feature>
<evidence type="ECO:0000256" key="4">
    <source>
        <dbReference type="ARBA" id="ARBA00023235"/>
    </source>
</evidence>
<dbReference type="EC" id="5.4.99.-" evidence="7"/>
<evidence type="ECO:0000256" key="2">
    <source>
        <dbReference type="ARBA" id="ARBA00010876"/>
    </source>
</evidence>
<dbReference type="Pfam" id="PF01479">
    <property type="entry name" value="S4"/>
    <property type="match status" value="1"/>
</dbReference>
<proteinExistence type="inferred from homology"/>
<gene>
    <name evidence="9" type="ORF">SAMN05421737_1085</name>
</gene>
<evidence type="ECO:0000256" key="3">
    <source>
        <dbReference type="ARBA" id="ARBA00022884"/>
    </source>
</evidence>
<dbReference type="InterPro" id="IPR002942">
    <property type="entry name" value="S4_RNA-bd"/>
</dbReference>
<evidence type="ECO:0000256" key="6">
    <source>
        <dbReference type="PROSITE-ProRule" id="PRU00182"/>
    </source>
</evidence>
<dbReference type="InterPro" id="IPR006224">
    <property type="entry name" value="PsdUridine_synth_RluA-like_CS"/>
</dbReference>
<reference evidence="10" key="1">
    <citation type="submission" date="2016-09" db="EMBL/GenBank/DDBJ databases">
        <authorList>
            <person name="Varghese N."/>
            <person name="Submissions S."/>
        </authorList>
    </citation>
    <scope>NUCLEOTIDE SEQUENCE [LARGE SCALE GENOMIC DNA]</scope>
    <source>
        <strain evidence="10">25nlg</strain>
    </source>
</reference>
<dbReference type="FunFam" id="3.30.2350.10:FF:000006">
    <property type="entry name" value="Pseudouridine synthase"/>
    <property type="match status" value="1"/>
</dbReference>
<accession>A0A1G6L5Q1</accession>
<name>A0A1G6L5Q1_9BACI</name>
<evidence type="ECO:0000313" key="10">
    <source>
        <dbReference type="Proteomes" id="UP000242662"/>
    </source>
</evidence>
<dbReference type="NCBIfam" id="TIGR00005">
    <property type="entry name" value="rluA_subfam"/>
    <property type="match status" value="1"/>
</dbReference>
<dbReference type="PANTHER" id="PTHR21600:SF44">
    <property type="entry name" value="RIBOSOMAL LARGE SUBUNIT PSEUDOURIDINE SYNTHASE D"/>
    <property type="match status" value="1"/>
</dbReference>
<dbReference type="SMART" id="SM00363">
    <property type="entry name" value="S4"/>
    <property type="match status" value="1"/>
</dbReference>
<dbReference type="CDD" id="cd00165">
    <property type="entry name" value="S4"/>
    <property type="match status" value="1"/>
</dbReference>
<keyword evidence="10" id="KW-1185">Reference proteome</keyword>
<evidence type="ECO:0000256" key="5">
    <source>
        <dbReference type="PIRSR" id="PIRSR606225-1"/>
    </source>
</evidence>
<dbReference type="GO" id="GO:0003723">
    <property type="term" value="F:RNA binding"/>
    <property type="evidence" value="ECO:0007669"/>
    <property type="project" value="UniProtKB-KW"/>
</dbReference>
<dbReference type="Pfam" id="PF00849">
    <property type="entry name" value="PseudoU_synth_2"/>
    <property type="match status" value="1"/>
</dbReference>
<dbReference type="SUPFAM" id="SSF55174">
    <property type="entry name" value="Alpha-L RNA-binding motif"/>
    <property type="match status" value="1"/>
</dbReference>
<feature type="active site" evidence="5">
    <location>
        <position position="137"/>
    </location>
</feature>
<keyword evidence="3 6" id="KW-0694">RNA-binding</keyword>
<dbReference type="RefSeq" id="WP_090776021.1">
    <property type="nucleotide sequence ID" value="NZ_FMYM01000008.1"/>
</dbReference>
<dbReference type="STRING" id="1464122.SAMN05421737_1085"/>
<dbReference type="GO" id="GO:0000455">
    <property type="term" value="P:enzyme-directed rRNA pseudouridine synthesis"/>
    <property type="evidence" value="ECO:0007669"/>
    <property type="project" value="TreeGrafter"/>
</dbReference>
<evidence type="ECO:0000256" key="1">
    <source>
        <dbReference type="ARBA" id="ARBA00000073"/>
    </source>
</evidence>
<dbReference type="PANTHER" id="PTHR21600">
    <property type="entry name" value="MITOCHONDRIAL RNA PSEUDOURIDINE SYNTHASE"/>
    <property type="match status" value="1"/>
</dbReference>
<dbReference type="InterPro" id="IPR006145">
    <property type="entry name" value="PsdUridine_synth_RsuA/RluA"/>
</dbReference>
<dbReference type="GO" id="GO:0120159">
    <property type="term" value="F:rRNA pseudouridine synthase activity"/>
    <property type="evidence" value="ECO:0007669"/>
    <property type="project" value="UniProtKB-ARBA"/>
</dbReference>
<comment type="catalytic activity">
    <reaction evidence="1 7">
        <text>a uridine in RNA = a pseudouridine in RNA</text>
        <dbReference type="Rhea" id="RHEA:48348"/>
        <dbReference type="Rhea" id="RHEA-COMP:12068"/>
        <dbReference type="Rhea" id="RHEA-COMP:12069"/>
        <dbReference type="ChEBI" id="CHEBI:65314"/>
        <dbReference type="ChEBI" id="CHEBI:65315"/>
    </reaction>
</comment>
<dbReference type="InterPro" id="IPR036986">
    <property type="entry name" value="S4_RNA-bd_sf"/>
</dbReference>
<dbReference type="OrthoDB" id="9807829at2"/>
<dbReference type="AlphaFoldDB" id="A0A1G6L5Q1"/>
<dbReference type="Gene3D" id="3.10.290.10">
    <property type="entry name" value="RNA-binding S4 domain"/>
    <property type="match status" value="1"/>
</dbReference>
<dbReference type="SUPFAM" id="SSF55120">
    <property type="entry name" value="Pseudouridine synthase"/>
    <property type="match status" value="1"/>
</dbReference>
<dbReference type="EMBL" id="FMYM01000008">
    <property type="protein sequence ID" value="SDC38443.1"/>
    <property type="molecule type" value="Genomic_DNA"/>
</dbReference>
<keyword evidence="4 7" id="KW-0413">Isomerase</keyword>
<evidence type="ECO:0000259" key="8">
    <source>
        <dbReference type="SMART" id="SM00363"/>
    </source>
</evidence>
<comment type="similarity">
    <text evidence="2 7">Belongs to the pseudouridine synthase RluA family.</text>
</comment>
<organism evidence="9 10">
    <name type="scientific">Shouchella lonarensis</name>
    <dbReference type="NCBI Taxonomy" id="1464122"/>
    <lineage>
        <taxon>Bacteria</taxon>
        <taxon>Bacillati</taxon>
        <taxon>Bacillota</taxon>
        <taxon>Bacilli</taxon>
        <taxon>Bacillales</taxon>
        <taxon>Bacillaceae</taxon>
        <taxon>Shouchella</taxon>
    </lineage>
</organism>
<dbReference type="CDD" id="cd02869">
    <property type="entry name" value="PseudoU_synth_RluA_like"/>
    <property type="match status" value="1"/>
</dbReference>
<protein>
    <recommendedName>
        <fullName evidence="7">Pseudouridine synthase</fullName>
        <ecNumber evidence="7">5.4.99.-</ecNumber>
    </recommendedName>
</protein>
<sequence length="303" mass="34385">MTFSWTVTEEQHEERIDRLLVTLVEDVSRTSVQRWIHDGAVKVNGQMIKPNYKVQIDDHIDFAFPKASETVIESEDIPLDIVYEDEDVMVVNKPRGMVVHPAPGHRSGTLVNALLYHCRHLPSMDEHVRPGLVHRIDKDTSGLLMVAKNEFAHAHLSAQLKDKTTERLYKTIVHGVIPHAKGTIDAPIGRDQRDRQKMTVTHVNSKNAVTHFTLDETFAHYSYVSCQLETGRTHQIRVHFAYIGHPVAGDAKYGRKKTLPIDGQALHAEILGFSHPRTGEALRFFAPIPEDMHTLLQQLREKA</sequence>
<evidence type="ECO:0000256" key="7">
    <source>
        <dbReference type="RuleBase" id="RU362028"/>
    </source>
</evidence>
<dbReference type="PROSITE" id="PS01129">
    <property type="entry name" value="PSI_RLU"/>
    <property type="match status" value="1"/>
</dbReference>
<comment type="function">
    <text evidence="7">Responsible for synthesis of pseudouridine from uracil.</text>
</comment>
<dbReference type="PROSITE" id="PS50889">
    <property type="entry name" value="S4"/>
    <property type="match status" value="1"/>
</dbReference>